<organism evidence="5">
    <name type="scientific">Streptomyces iranensis</name>
    <dbReference type="NCBI Taxonomy" id="576784"/>
    <lineage>
        <taxon>Bacteria</taxon>
        <taxon>Bacillati</taxon>
        <taxon>Actinomycetota</taxon>
        <taxon>Actinomycetes</taxon>
        <taxon>Kitasatosporales</taxon>
        <taxon>Streptomycetaceae</taxon>
        <taxon>Streptomyces</taxon>
        <taxon>Streptomyces violaceusniger group</taxon>
    </lineage>
</organism>
<dbReference type="GO" id="GO:0003989">
    <property type="term" value="F:acetyl-CoA carboxylase activity"/>
    <property type="evidence" value="ECO:0007669"/>
    <property type="project" value="UniProtKB-EC"/>
</dbReference>
<feature type="domain" description="CoA carboxyltransferase C-terminal" evidence="4">
    <location>
        <begin position="256"/>
        <end position="520"/>
    </location>
</feature>
<dbReference type="GO" id="GO:0016740">
    <property type="term" value="F:transferase activity"/>
    <property type="evidence" value="ECO:0007669"/>
    <property type="project" value="UniProtKB-KW"/>
</dbReference>
<keyword evidence="7" id="KW-1185">Reference proteome</keyword>
<dbReference type="InterPro" id="IPR029045">
    <property type="entry name" value="ClpP/crotonase-like_dom_sf"/>
</dbReference>
<protein>
    <submittedName>
        <fullName evidence="5 6">Carboxyl transferase</fullName>
        <ecNumber evidence="6">6.4.1.2</ecNumber>
    </submittedName>
</protein>
<evidence type="ECO:0000256" key="1">
    <source>
        <dbReference type="ARBA" id="ARBA00022679"/>
    </source>
</evidence>
<dbReference type="PANTHER" id="PTHR42995">
    <property type="entry name" value="ACETYL-COENZYME A CARBOXYLASE CARBOXYL TRANSFERASE SUBUNIT BETA, CHLOROPLASTIC"/>
    <property type="match status" value="1"/>
</dbReference>
<name>A0A061A5A8_9ACTN</name>
<dbReference type="Gene3D" id="3.90.226.10">
    <property type="entry name" value="2-enoyl-CoA Hydratase, Chain A, domain 1"/>
    <property type="match status" value="2"/>
</dbReference>
<gene>
    <name evidence="6" type="ORF">J2Z30_005770</name>
    <name evidence="5" type="ORF">SIRAN7612</name>
</gene>
<dbReference type="HOGENOM" id="CLU_015486_2_1_11"/>
<accession>A0A061A5A8</accession>
<keyword evidence="1 5" id="KW-0808">Transferase</keyword>
<feature type="compositionally biased region" description="Low complexity" evidence="2">
    <location>
        <begin position="12"/>
        <end position="24"/>
    </location>
</feature>
<dbReference type="EC" id="6.4.1.2" evidence="6"/>
<dbReference type="GO" id="GO:2001295">
    <property type="term" value="P:malonyl-CoA biosynthetic process"/>
    <property type="evidence" value="ECO:0007669"/>
    <property type="project" value="TreeGrafter"/>
</dbReference>
<dbReference type="AlphaFoldDB" id="A0A061A5A8"/>
<feature type="domain" description="CoA carboxyltransferase N-terminal" evidence="3">
    <location>
        <begin position="1"/>
        <end position="256"/>
    </location>
</feature>
<dbReference type="GO" id="GO:0006633">
    <property type="term" value="P:fatty acid biosynthetic process"/>
    <property type="evidence" value="ECO:0007669"/>
    <property type="project" value="InterPro"/>
</dbReference>
<dbReference type="InterPro" id="IPR000438">
    <property type="entry name" value="Acetyl_CoA_COase_Trfase_b_su"/>
</dbReference>
<dbReference type="RefSeq" id="WP_078956976.1">
    <property type="nucleotide sequence ID" value="NZ_BAABDR010000008.1"/>
</dbReference>
<sequence>MTGTNSPRATGASRASRAPRVSRPSARELIEAIVDPGSWHGWDEPVEITTDDPEYRADLERARERTGLDESVITGEGRIEGRRVALVACEFRFLAGSIGVAAGERLVRAVEWATAERLPLLAAPASGGTRMQEGTVAFLQMVKVAAAITDHKAAGLPYLVHLRHPTTGGVLASWGSLGHVTAAEPGALIGFMGPRVHEALYGEEFPPGVQNAENLMNHGLIDAVLPLSRLSGVAARVLRVLCAGDAVSVPASAAGAPATPRRVPGDAGAVVPSAEASIRASRRVERPGVRDLLRVAADDVSPLSGTGAGEHDPGLLLALARVGGTPCVVLGHNRRSARKGETAEGPGEGQALGPAGLRTARRGMRIAAELGLPLLTVIDTAGAALSREAEEGGLAAEIARCLADMVTLPAPTLCLLLGQGAGGAALALLPADRVVAARHAWLSPLPPEGASAILHRTTERAYEVAARQGVRSADLLAQGIVDRIVEEDGEGEDGEDAEGSGAPDVFLGRLGQLLGAELAALRAQDPDERLAARRVRHRRIGLPR</sequence>
<proteinExistence type="predicted"/>
<dbReference type="InterPro" id="IPR011763">
    <property type="entry name" value="COA_CT_C"/>
</dbReference>
<feature type="region of interest" description="Disordered" evidence="2">
    <location>
        <begin position="335"/>
        <end position="354"/>
    </location>
</feature>
<dbReference type="EMBL" id="JAGGLR010000016">
    <property type="protein sequence ID" value="MBP2064746.1"/>
    <property type="molecule type" value="Genomic_DNA"/>
</dbReference>
<evidence type="ECO:0000259" key="3">
    <source>
        <dbReference type="PROSITE" id="PS50980"/>
    </source>
</evidence>
<dbReference type="SUPFAM" id="SSF52096">
    <property type="entry name" value="ClpP/crotonase"/>
    <property type="match status" value="2"/>
</dbReference>
<dbReference type="PANTHER" id="PTHR42995:SF5">
    <property type="entry name" value="ACETYL-COENZYME A CARBOXYLASE CARBOXYL TRANSFERASE SUBUNIT BETA, CHLOROPLASTIC"/>
    <property type="match status" value="1"/>
</dbReference>
<dbReference type="InterPro" id="IPR011762">
    <property type="entry name" value="COA_CT_N"/>
</dbReference>
<evidence type="ECO:0000313" key="6">
    <source>
        <dbReference type="EMBL" id="MBP2064746.1"/>
    </source>
</evidence>
<reference evidence="5" key="1">
    <citation type="submission" date="2014-05" db="EMBL/GenBank/DDBJ databases">
        <authorList>
            <person name="Horn Fabian"/>
        </authorList>
    </citation>
    <scope>NUCLEOTIDE SEQUENCE</scope>
</reference>
<evidence type="ECO:0000313" key="7">
    <source>
        <dbReference type="Proteomes" id="UP000756710"/>
    </source>
</evidence>
<dbReference type="PROSITE" id="PS50980">
    <property type="entry name" value="COA_CT_NTER"/>
    <property type="match status" value="1"/>
</dbReference>
<reference evidence="6 7" key="2">
    <citation type="submission" date="2021-03" db="EMBL/GenBank/DDBJ databases">
        <title>Genomic Encyclopedia of Type Strains, Phase IV (KMG-IV): sequencing the most valuable type-strain genomes for metagenomic binning, comparative biology and taxonomic classification.</title>
        <authorList>
            <person name="Goeker M."/>
        </authorList>
    </citation>
    <scope>NUCLEOTIDE SEQUENCE [LARGE SCALE GENOMIC DNA]</scope>
    <source>
        <strain evidence="6 7">DSM 41954</strain>
    </source>
</reference>
<evidence type="ECO:0000256" key="2">
    <source>
        <dbReference type="SAM" id="MobiDB-lite"/>
    </source>
</evidence>
<dbReference type="Proteomes" id="UP000756710">
    <property type="component" value="Unassembled WGS sequence"/>
</dbReference>
<dbReference type="Pfam" id="PF01039">
    <property type="entry name" value="Carboxyl_trans"/>
    <property type="match status" value="1"/>
</dbReference>
<dbReference type="PROSITE" id="PS50989">
    <property type="entry name" value="COA_CT_CTER"/>
    <property type="match status" value="1"/>
</dbReference>
<dbReference type="GO" id="GO:0009317">
    <property type="term" value="C:acetyl-CoA carboxylase complex"/>
    <property type="evidence" value="ECO:0007669"/>
    <property type="project" value="InterPro"/>
</dbReference>
<dbReference type="InterPro" id="IPR034733">
    <property type="entry name" value="AcCoA_carboxyl_beta"/>
</dbReference>
<feature type="region of interest" description="Disordered" evidence="2">
    <location>
        <begin position="1"/>
        <end position="26"/>
    </location>
</feature>
<keyword evidence="6" id="KW-0436">Ligase</keyword>
<dbReference type="PRINTS" id="PR01070">
    <property type="entry name" value="ACCCTRFRASEB"/>
</dbReference>
<evidence type="ECO:0000313" key="5">
    <source>
        <dbReference type="EMBL" id="CDR12344.1"/>
    </source>
</evidence>
<evidence type="ECO:0000259" key="4">
    <source>
        <dbReference type="PROSITE" id="PS50989"/>
    </source>
</evidence>
<dbReference type="EMBL" id="LK022848">
    <property type="protein sequence ID" value="CDR12344.1"/>
    <property type="molecule type" value="Genomic_DNA"/>
</dbReference>